<name>A0A917WJ41_9ACTN</name>
<dbReference type="RefSeq" id="WP_188943042.1">
    <property type="nucleotide sequence ID" value="NZ_BMNA01000006.1"/>
</dbReference>
<protein>
    <recommendedName>
        <fullName evidence="2">Oxidoreductase molybdopterin-binding domain-containing protein</fullName>
    </recommendedName>
</protein>
<feature type="transmembrane region" description="Helical" evidence="1">
    <location>
        <begin position="217"/>
        <end position="235"/>
    </location>
</feature>
<reference evidence="3" key="1">
    <citation type="journal article" date="2014" name="Int. J. Syst. Evol. Microbiol.">
        <title>Complete genome sequence of Corynebacterium casei LMG S-19264T (=DSM 44701T), isolated from a smear-ripened cheese.</title>
        <authorList>
            <consortium name="US DOE Joint Genome Institute (JGI-PGF)"/>
            <person name="Walter F."/>
            <person name="Albersmeier A."/>
            <person name="Kalinowski J."/>
            <person name="Ruckert C."/>
        </authorList>
    </citation>
    <scope>NUCLEOTIDE SEQUENCE</scope>
    <source>
        <strain evidence="3">CGMCC 4.7308</strain>
    </source>
</reference>
<gene>
    <name evidence="3" type="ORF">GCM10011594_30930</name>
</gene>
<organism evidence="3 4">
    <name type="scientific">Nakamurella endophytica</name>
    <dbReference type="NCBI Taxonomy" id="1748367"/>
    <lineage>
        <taxon>Bacteria</taxon>
        <taxon>Bacillati</taxon>
        <taxon>Actinomycetota</taxon>
        <taxon>Actinomycetes</taxon>
        <taxon>Nakamurellales</taxon>
        <taxon>Nakamurellaceae</taxon>
        <taxon>Nakamurella</taxon>
    </lineage>
</organism>
<dbReference type="InterPro" id="IPR014756">
    <property type="entry name" value="Ig_E-set"/>
</dbReference>
<comment type="caution">
    <text evidence="3">The sequence shown here is derived from an EMBL/GenBank/DDBJ whole genome shotgun (WGS) entry which is preliminary data.</text>
</comment>
<feature type="domain" description="Oxidoreductase molybdopterin-binding" evidence="2">
    <location>
        <begin position="288"/>
        <end position="434"/>
    </location>
</feature>
<dbReference type="Pfam" id="PF00174">
    <property type="entry name" value="Oxidored_molyb"/>
    <property type="match status" value="1"/>
</dbReference>
<dbReference type="EMBL" id="BMNA01000006">
    <property type="protein sequence ID" value="GGM08858.1"/>
    <property type="molecule type" value="Genomic_DNA"/>
</dbReference>
<feature type="transmembrane region" description="Helical" evidence="1">
    <location>
        <begin position="20"/>
        <end position="43"/>
    </location>
</feature>
<dbReference type="SUPFAM" id="SSF56524">
    <property type="entry name" value="Oxidoreductase molybdopterin-binding domain"/>
    <property type="match status" value="1"/>
</dbReference>
<dbReference type="Proteomes" id="UP000655208">
    <property type="component" value="Unassembled WGS sequence"/>
</dbReference>
<feature type="transmembrane region" description="Helical" evidence="1">
    <location>
        <begin position="113"/>
        <end position="135"/>
    </location>
</feature>
<sequence>MTTVHTRPGTPAAGRPLGRWAAALGGVVAVALAFAVAELLAALGQWTGWLHVPSSPLDSLGSGFIRLTPEWLKSLAVQLFGTHDKDALRTGMVVVIVAVAAGLGVWARRSRTAAAVAVGVLVAVTLVAVWVRAGATALDGLPVLVGAAVGLVVLWRLFAGVARPAAAGSAPSPADPDRAVAAVADAPIPPVGTVRPVGPAAVPAGPLPVQRRGFLRMTGWAAGAAALAGIVARWVPSAAKVQESRAATTLPAPVSRQVIPRSTDIDVNGATPYLVPNPDFYRIDTALALPQVTTAEWSLRIHGMVDRPLTIGWNDLLARPLIERAVTLTCVSNEVGGDLAGNARWLGARLDALLAEAGPQSGADCVLSTSKDGWTASTPLDVLTDGRDAILAVAMNGEPLPVEHGFPVRMVVPGLYGYVSATKWVVDLEVTRFADVTAYWTERGWSDHGPVKTASRIDVPKHKAQYDAGHRVVFAGTAWAQHRGIRAVEVRIDDGPWMAAELADAVSADTWRQWRFAWTAVEGTHQLHCRATDGTGAVQTGTETPVVPDGATGWDAITFDVV</sequence>
<dbReference type="InterPro" id="IPR036374">
    <property type="entry name" value="OxRdtase_Mopterin-bd_sf"/>
</dbReference>
<proteinExistence type="predicted"/>
<keyword evidence="1" id="KW-0812">Transmembrane</keyword>
<keyword evidence="1" id="KW-0472">Membrane</keyword>
<feature type="transmembrane region" description="Helical" evidence="1">
    <location>
        <begin position="141"/>
        <end position="159"/>
    </location>
</feature>
<dbReference type="Gene3D" id="3.90.420.10">
    <property type="entry name" value="Oxidoreductase, molybdopterin-binding domain"/>
    <property type="match status" value="1"/>
</dbReference>
<dbReference type="GO" id="GO:0043546">
    <property type="term" value="F:molybdopterin cofactor binding"/>
    <property type="evidence" value="ECO:0007669"/>
    <property type="project" value="TreeGrafter"/>
</dbReference>
<dbReference type="SUPFAM" id="SSF81296">
    <property type="entry name" value="E set domains"/>
    <property type="match status" value="1"/>
</dbReference>
<dbReference type="PANTHER" id="PTHR19372:SF7">
    <property type="entry name" value="SULFITE OXIDASE, MITOCHONDRIAL"/>
    <property type="match status" value="1"/>
</dbReference>
<feature type="transmembrane region" description="Helical" evidence="1">
    <location>
        <begin position="87"/>
        <end position="106"/>
    </location>
</feature>
<dbReference type="GO" id="GO:0020037">
    <property type="term" value="F:heme binding"/>
    <property type="evidence" value="ECO:0007669"/>
    <property type="project" value="TreeGrafter"/>
</dbReference>
<dbReference type="Gene3D" id="2.60.40.650">
    <property type="match status" value="1"/>
</dbReference>
<dbReference type="GO" id="GO:0006790">
    <property type="term" value="P:sulfur compound metabolic process"/>
    <property type="evidence" value="ECO:0007669"/>
    <property type="project" value="TreeGrafter"/>
</dbReference>
<keyword evidence="4" id="KW-1185">Reference proteome</keyword>
<dbReference type="GO" id="GO:0008482">
    <property type="term" value="F:sulfite oxidase activity"/>
    <property type="evidence" value="ECO:0007669"/>
    <property type="project" value="TreeGrafter"/>
</dbReference>
<evidence type="ECO:0000313" key="4">
    <source>
        <dbReference type="Proteomes" id="UP000655208"/>
    </source>
</evidence>
<evidence type="ECO:0000313" key="3">
    <source>
        <dbReference type="EMBL" id="GGM08858.1"/>
    </source>
</evidence>
<keyword evidence="1" id="KW-1133">Transmembrane helix</keyword>
<dbReference type="InterPro" id="IPR000572">
    <property type="entry name" value="OxRdtase_Mopterin-bd_dom"/>
</dbReference>
<evidence type="ECO:0000259" key="2">
    <source>
        <dbReference type="Pfam" id="PF00174"/>
    </source>
</evidence>
<dbReference type="AlphaFoldDB" id="A0A917WJ41"/>
<accession>A0A917WJ41</accession>
<dbReference type="PANTHER" id="PTHR19372">
    <property type="entry name" value="SULFITE REDUCTASE"/>
    <property type="match status" value="1"/>
</dbReference>
<reference evidence="3" key="2">
    <citation type="submission" date="2020-09" db="EMBL/GenBank/DDBJ databases">
        <authorList>
            <person name="Sun Q."/>
            <person name="Zhou Y."/>
        </authorList>
    </citation>
    <scope>NUCLEOTIDE SEQUENCE</scope>
    <source>
        <strain evidence="3">CGMCC 4.7308</strain>
    </source>
</reference>
<evidence type="ECO:0000256" key="1">
    <source>
        <dbReference type="SAM" id="Phobius"/>
    </source>
</evidence>